<evidence type="ECO:0000313" key="10">
    <source>
        <dbReference type="EMBL" id="UGS36815.1"/>
    </source>
</evidence>
<dbReference type="InterPro" id="IPR013249">
    <property type="entry name" value="RNA_pol_sigma70_r4_t2"/>
</dbReference>
<dbReference type="EMBL" id="CP087164">
    <property type="protein sequence ID" value="UGS36815.1"/>
    <property type="molecule type" value="Genomic_DNA"/>
</dbReference>
<comment type="subunit">
    <text evidence="2">Interacts transiently with the RNA polymerase catalytic core formed by RpoA, RpoB, RpoC and RpoZ (2 alpha, 1 beta, 1 beta' and 1 omega subunit) to form the RNA polymerase holoenzyme that can initiate transcription.</text>
</comment>
<dbReference type="AlphaFoldDB" id="A0A9E6XYI2"/>
<dbReference type="Pfam" id="PF08281">
    <property type="entry name" value="Sigma70_r4_2"/>
    <property type="match status" value="1"/>
</dbReference>
<dbReference type="Proteomes" id="UP001162834">
    <property type="component" value="Chromosome"/>
</dbReference>
<reference evidence="10" key="1">
    <citation type="journal article" date="2022" name="Int. J. Syst. Evol. Microbiol.">
        <title>Pseudomonas aegrilactucae sp. nov. and Pseudomonas morbosilactucae sp. nov., pathogens causing bacterial rot of lettuce in Japan.</title>
        <authorList>
            <person name="Sawada H."/>
            <person name="Fujikawa T."/>
            <person name="Satou M."/>
        </authorList>
    </citation>
    <scope>NUCLEOTIDE SEQUENCE</scope>
    <source>
        <strain evidence="10">0166_1</strain>
    </source>
</reference>
<dbReference type="InterPro" id="IPR014284">
    <property type="entry name" value="RNA_pol_sigma-70_dom"/>
</dbReference>
<evidence type="ECO:0000256" key="5">
    <source>
        <dbReference type="ARBA" id="ARBA00023163"/>
    </source>
</evidence>
<dbReference type="SUPFAM" id="SSF88659">
    <property type="entry name" value="Sigma3 and sigma4 domains of RNA polymerase sigma factors"/>
    <property type="match status" value="1"/>
</dbReference>
<dbReference type="GO" id="GO:0016987">
    <property type="term" value="F:sigma factor activity"/>
    <property type="evidence" value="ECO:0007669"/>
    <property type="project" value="UniProtKB-KW"/>
</dbReference>
<gene>
    <name evidence="10" type="primary">sigG_1</name>
    <name evidence="10" type="ORF">DSM104329_03226</name>
</gene>
<dbReference type="GO" id="GO:0006950">
    <property type="term" value="P:response to stress"/>
    <property type="evidence" value="ECO:0007669"/>
    <property type="project" value="UniProtKB-ARBA"/>
</dbReference>
<dbReference type="PANTHER" id="PTHR30173:SF36">
    <property type="entry name" value="ECF RNA POLYMERASE SIGMA FACTOR SIGJ"/>
    <property type="match status" value="1"/>
</dbReference>
<dbReference type="PROSITE" id="PS01063">
    <property type="entry name" value="SIGMA70_ECF"/>
    <property type="match status" value="1"/>
</dbReference>
<comment type="similarity">
    <text evidence="1 6">Belongs to the sigma-70 factor family. ECF subfamily.</text>
</comment>
<dbReference type="InterPro" id="IPR013324">
    <property type="entry name" value="RNA_pol_sigma_r3/r4-like"/>
</dbReference>
<evidence type="ECO:0000259" key="8">
    <source>
        <dbReference type="Pfam" id="PF08281"/>
    </source>
</evidence>
<dbReference type="KEGG" id="sbae:DSM104329_03226"/>
<dbReference type="InterPro" id="IPR036388">
    <property type="entry name" value="WH-like_DNA-bd_sf"/>
</dbReference>
<dbReference type="InterPro" id="IPR037401">
    <property type="entry name" value="SnoaL-like"/>
</dbReference>
<keyword evidence="4 6" id="KW-0731">Sigma factor</keyword>
<dbReference type="Gene3D" id="3.10.450.50">
    <property type="match status" value="1"/>
</dbReference>
<dbReference type="InterPro" id="IPR052704">
    <property type="entry name" value="ECF_Sigma-70_Domain"/>
</dbReference>
<dbReference type="NCBIfam" id="NF006089">
    <property type="entry name" value="PRK08241.1"/>
    <property type="match status" value="1"/>
</dbReference>
<evidence type="ECO:0000313" key="11">
    <source>
        <dbReference type="Proteomes" id="UP001162834"/>
    </source>
</evidence>
<evidence type="ECO:0000256" key="4">
    <source>
        <dbReference type="ARBA" id="ARBA00023082"/>
    </source>
</evidence>
<evidence type="ECO:0000259" key="7">
    <source>
        <dbReference type="Pfam" id="PF04542"/>
    </source>
</evidence>
<accession>A0A9E6XYI2</accession>
<evidence type="ECO:0000259" key="9">
    <source>
        <dbReference type="Pfam" id="PF12680"/>
    </source>
</evidence>
<dbReference type="InterPro" id="IPR014305">
    <property type="entry name" value="RNA_pol_sigma-G_actinobac"/>
</dbReference>
<sequence>MHVDADATLQRARSGDEAAFRALTDPHRRELQVHCYRIVGSVQDAEDLVQETLLAAWRGLADFEGRATVRSWLYRIATNRCLNALRAVGRRPEGMMVAGPPADAPEPTRRAEPLWLQPYPDALLDGLADRADGPDARYETREAVGLAFVSGLQRMAPLQRAVLVLRDVLGYRAAEVAEMLDASEASVNSALQRARAALEAAPSRPGGATLPESPAARAVVTAFADAFERGDVEEVVALLTDDAWVRMPPEPHEYQGRPAIAAFLRSRPIWRGGHGIRLVPTQANGQPAFAYYLIDPHAPGVMRAGGVIVLTLEGEAIAAVTRFGDCGVLPYFGLPRTLPV</sequence>
<keyword evidence="11" id="KW-1185">Reference proteome</keyword>
<dbReference type="InterPro" id="IPR032710">
    <property type="entry name" value="NTF2-like_dom_sf"/>
</dbReference>
<dbReference type="RefSeq" id="WP_259310879.1">
    <property type="nucleotide sequence ID" value="NZ_CP087164.1"/>
</dbReference>
<organism evidence="10 11">
    <name type="scientific">Capillimicrobium parvum</name>
    <dbReference type="NCBI Taxonomy" id="2884022"/>
    <lineage>
        <taxon>Bacteria</taxon>
        <taxon>Bacillati</taxon>
        <taxon>Actinomycetota</taxon>
        <taxon>Thermoleophilia</taxon>
        <taxon>Solirubrobacterales</taxon>
        <taxon>Capillimicrobiaceae</taxon>
        <taxon>Capillimicrobium</taxon>
    </lineage>
</organism>
<feature type="domain" description="RNA polymerase sigma factor 70 region 4 type 2" evidence="8">
    <location>
        <begin position="152"/>
        <end position="198"/>
    </location>
</feature>
<keyword evidence="6" id="KW-0238">DNA-binding</keyword>
<dbReference type="SUPFAM" id="SSF54427">
    <property type="entry name" value="NTF2-like"/>
    <property type="match status" value="1"/>
</dbReference>
<dbReference type="GO" id="GO:0003677">
    <property type="term" value="F:DNA binding"/>
    <property type="evidence" value="ECO:0007669"/>
    <property type="project" value="UniProtKB-KW"/>
</dbReference>
<dbReference type="InterPro" id="IPR000838">
    <property type="entry name" value="RNA_pol_sigma70_ECF_CS"/>
</dbReference>
<dbReference type="NCBIfam" id="TIGR02960">
    <property type="entry name" value="SigX5"/>
    <property type="match status" value="1"/>
</dbReference>
<dbReference type="SUPFAM" id="SSF88946">
    <property type="entry name" value="Sigma2 domain of RNA polymerase sigma factors"/>
    <property type="match status" value="1"/>
</dbReference>
<feature type="domain" description="RNA polymerase sigma-70 region 2" evidence="7">
    <location>
        <begin position="26"/>
        <end position="90"/>
    </location>
</feature>
<keyword evidence="3 6" id="KW-0805">Transcription regulation</keyword>
<protein>
    <recommendedName>
        <fullName evidence="6">RNA polymerase sigma factor</fullName>
    </recommendedName>
</protein>
<dbReference type="Pfam" id="PF04542">
    <property type="entry name" value="Sigma70_r2"/>
    <property type="match status" value="1"/>
</dbReference>
<dbReference type="InterPro" id="IPR013325">
    <property type="entry name" value="RNA_pol_sigma_r2"/>
</dbReference>
<dbReference type="GO" id="GO:0006352">
    <property type="term" value="P:DNA-templated transcription initiation"/>
    <property type="evidence" value="ECO:0007669"/>
    <property type="project" value="InterPro"/>
</dbReference>
<feature type="domain" description="SnoaL-like" evidence="9">
    <location>
        <begin position="220"/>
        <end position="319"/>
    </location>
</feature>
<dbReference type="InterPro" id="IPR007627">
    <property type="entry name" value="RNA_pol_sigma70_r2"/>
</dbReference>
<proteinExistence type="inferred from homology"/>
<evidence type="ECO:0000256" key="6">
    <source>
        <dbReference type="RuleBase" id="RU000716"/>
    </source>
</evidence>
<dbReference type="PANTHER" id="PTHR30173">
    <property type="entry name" value="SIGMA 19 FACTOR"/>
    <property type="match status" value="1"/>
</dbReference>
<dbReference type="Gene3D" id="1.10.10.10">
    <property type="entry name" value="Winged helix-like DNA-binding domain superfamily/Winged helix DNA-binding domain"/>
    <property type="match status" value="1"/>
</dbReference>
<dbReference type="NCBIfam" id="TIGR02937">
    <property type="entry name" value="sigma70-ECF"/>
    <property type="match status" value="1"/>
</dbReference>
<evidence type="ECO:0000256" key="3">
    <source>
        <dbReference type="ARBA" id="ARBA00023015"/>
    </source>
</evidence>
<evidence type="ECO:0000256" key="2">
    <source>
        <dbReference type="ARBA" id="ARBA00011344"/>
    </source>
</evidence>
<dbReference type="Gene3D" id="1.10.1740.10">
    <property type="match status" value="1"/>
</dbReference>
<keyword evidence="5 6" id="KW-0804">Transcription</keyword>
<name>A0A9E6XYI2_9ACTN</name>
<dbReference type="Pfam" id="PF12680">
    <property type="entry name" value="SnoaL_2"/>
    <property type="match status" value="1"/>
</dbReference>
<evidence type="ECO:0000256" key="1">
    <source>
        <dbReference type="ARBA" id="ARBA00010641"/>
    </source>
</evidence>